<organism evidence="10 11">
    <name type="scientific">Thermogemmatispora tikiterensis</name>
    <dbReference type="NCBI Taxonomy" id="1825093"/>
    <lineage>
        <taxon>Bacteria</taxon>
        <taxon>Bacillati</taxon>
        <taxon>Chloroflexota</taxon>
        <taxon>Ktedonobacteria</taxon>
        <taxon>Thermogemmatisporales</taxon>
        <taxon>Thermogemmatisporaceae</taxon>
        <taxon>Thermogemmatispora</taxon>
    </lineage>
</organism>
<comment type="caution">
    <text evidence="10">The sequence shown here is derived from an EMBL/GenBank/DDBJ whole genome shotgun (WGS) entry which is preliminary data.</text>
</comment>
<accession>A0A328VKI2</accession>
<gene>
    <name evidence="10" type="ORF">A4R35_14200</name>
</gene>
<evidence type="ECO:0000256" key="3">
    <source>
        <dbReference type="ARBA" id="ARBA00022475"/>
    </source>
</evidence>
<dbReference type="InterPro" id="IPR000515">
    <property type="entry name" value="MetI-like"/>
</dbReference>
<dbReference type="NCBIfam" id="TIGR01726">
    <property type="entry name" value="HEQRo_perm_3TM"/>
    <property type="match status" value="1"/>
</dbReference>
<reference evidence="10 11" key="1">
    <citation type="submission" date="2016-08" db="EMBL/GenBank/DDBJ databases">
        <title>Analysis of Carbohydrate Active Enzymes in Thermogemmatispora T81 Reveals Carbohydrate Degradation Ability.</title>
        <authorList>
            <person name="Tomazini A."/>
            <person name="Lal S."/>
            <person name="Stott M."/>
            <person name="Henrissat B."/>
            <person name="Polikarpov I."/>
            <person name="Sparling R."/>
            <person name="Levin D.B."/>
        </authorList>
    </citation>
    <scope>NUCLEOTIDE SEQUENCE [LARGE SCALE GENOMIC DNA]</scope>
    <source>
        <strain evidence="10 11">T81</strain>
    </source>
</reference>
<dbReference type="InterPro" id="IPR035906">
    <property type="entry name" value="MetI-like_sf"/>
</dbReference>
<comment type="similarity">
    <text evidence="8">Belongs to the binding-protein-dependent transport system permease family.</text>
</comment>
<dbReference type="PANTHER" id="PTHR30614">
    <property type="entry name" value="MEMBRANE COMPONENT OF AMINO ACID ABC TRANSPORTER"/>
    <property type="match status" value="1"/>
</dbReference>
<dbReference type="OrthoDB" id="9787841at2"/>
<keyword evidence="11" id="KW-1185">Reference proteome</keyword>
<feature type="domain" description="ABC transmembrane type-1" evidence="9">
    <location>
        <begin position="20"/>
        <end position="210"/>
    </location>
</feature>
<name>A0A328VKI2_9CHLR</name>
<evidence type="ECO:0000313" key="10">
    <source>
        <dbReference type="EMBL" id="RAQ96692.1"/>
    </source>
</evidence>
<keyword evidence="6 8" id="KW-1133">Transmembrane helix</keyword>
<keyword evidence="4 8" id="KW-0812">Transmembrane</keyword>
<dbReference type="InterPro" id="IPR010065">
    <property type="entry name" value="AA_ABC_transptr_permease_3TM"/>
</dbReference>
<dbReference type="Proteomes" id="UP000248706">
    <property type="component" value="Unassembled WGS sequence"/>
</dbReference>
<dbReference type="AlphaFoldDB" id="A0A328VKI2"/>
<dbReference type="Gene3D" id="1.10.3720.10">
    <property type="entry name" value="MetI-like"/>
    <property type="match status" value="1"/>
</dbReference>
<keyword evidence="2 8" id="KW-0813">Transport</keyword>
<dbReference type="PROSITE" id="PS50928">
    <property type="entry name" value="ABC_TM1"/>
    <property type="match status" value="1"/>
</dbReference>
<feature type="transmembrane region" description="Helical" evidence="8">
    <location>
        <begin position="56"/>
        <end position="76"/>
    </location>
</feature>
<dbReference type="EMBL" id="MCIF01000002">
    <property type="protein sequence ID" value="RAQ96692.1"/>
    <property type="molecule type" value="Genomic_DNA"/>
</dbReference>
<proteinExistence type="inferred from homology"/>
<dbReference type="GO" id="GO:0006865">
    <property type="term" value="P:amino acid transport"/>
    <property type="evidence" value="ECO:0007669"/>
    <property type="project" value="UniProtKB-KW"/>
</dbReference>
<protein>
    <recommendedName>
        <fullName evidence="9">ABC transmembrane type-1 domain-containing protein</fullName>
    </recommendedName>
</protein>
<comment type="subcellular location">
    <subcellularLocation>
        <location evidence="1 8">Cell membrane</location>
        <topology evidence="1 8">Multi-pass membrane protein</topology>
    </subcellularLocation>
</comment>
<evidence type="ECO:0000256" key="4">
    <source>
        <dbReference type="ARBA" id="ARBA00022692"/>
    </source>
</evidence>
<evidence type="ECO:0000256" key="7">
    <source>
        <dbReference type="ARBA" id="ARBA00023136"/>
    </source>
</evidence>
<evidence type="ECO:0000256" key="6">
    <source>
        <dbReference type="ARBA" id="ARBA00022989"/>
    </source>
</evidence>
<evidence type="ECO:0000256" key="5">
    <source>
        <dbReference type="ARBA" id="ARBA00022970"/>
    </source>
</evidence>
<evidence type="ECO:0000256" key="2">
    <source>
        <dbReference type="ARBA" id="ARBA00022448"/>
    </source>
</evidence>
<dbReference type="CDD" id="cd06261">
    <property type="entry name" value="TM_PBP2"/>
    <property type="match status" value="1"/>
</dbReference>
<dbReference type="Pfam" id="PF00528">
    <property type="entry name" value="BPD_transp_1"/>
    <property type="match status" value="1"/>
</dbReference>
<evidence type="ECO:0000313" key="11">
    <source>
        <dbReference type="Proteomes" id="UP000248706"/>
    </source>
</evidence>
<feature type="transmembrane region" description="Helical" evidence="8">
    <location>
        <begin position="188"/>
        <end position="209"/>
    </location>
</feature>
<dbReference type="PANTHER" id="PTHR30614:SF0">
    <property type="entry name" value="L-CYSTINE TRANSPORT SYSTEM PERMEASE PROTEIN TCYL"/>
    <property type="match status" value="1"/>
</dbReference>
<dbReference type="InterPro" id="IPR043429">
    <property type="entry name" value="ArtM/GltK/GlnP/TcyL/YhdX-like"/>
</dbReference>
<keyword evidence="5" id="KW-0029">Amino-acid transport</keyword>
<evidence type="ECO:0000259" key="9">
    <source>
        <dbReference type="PROSITE" id="PS50928"/>
    </source>
</evidence>
<dbReference type="SUPFAM" id="SSF161098">
    <property type="entry name" value="MetI-like"/>
    <property type="match status" value="1"/>
</dbReference>
<sequence>MFDWDAVWKFIVSPFFLQAAWTTLWLSVVAQLAGVVLGLFLALMRMSRFKWLSFPVQVYVWFFRGSPLLVQVLLLWDGLPKLVPGLLFSQITCILIAFSLNEAAYMSEIIRAGISSVDPGQMEAARALGMRYWLAMRRIILPQAARVIIPPLGNEFNNMLKTTSIASVIGLEELTGTAEILGAPTFSIFELLIVATVYYLLLTTLWDYFQRWIERRLDPEYAAKGGRPGRRPGQKSWAQRVLGFGNPPLESGELIAGGHGGAR</sequence>
<dbReference type="GO" id="GO:0022857">
    <property type="term" value="F:transmembrane transporter activity"/>
    <property type="evidence" value="ECO:0007669"/>
    <property type="project" value="InterPro"/>
</dbReference>
<feature type="transmembrane region" description="Helical" evidence="8">
    <location>
        <begin position="20"/>
        <end position="44"/>
    </location>
</feature>
<dbReference type="FunFam" id="1.10.3720.10:FF:000006">
    <property type="entry name" value="Glutamate/aspartate ABC transporter, permease protein GltK"/>
    <property type="match status" value="1"/>
</dbReference>
<keyword evidence="7 8" id="KW-0472">Membrane</keyword>
<keyword evidence="3" id="KW-1003">Cell membrane</keyword>
<dbReference type="RefSeq" id="WP_112430474.1">
    <property type="nucleotide sequence ID" value="NZ_MCIF01000002.1"/>
</dbReference>
<evidence type="ECO:0000256" key="8">
    <source>
        <dbReference type="RuleBase" id="RU363032"/>
    </source>
</evidence>
<dbReference type="GO" id="GO:0043190">
    <property type="term" value="C:ATP-binding cassette (ABC) transporter complex"/>
    <property type="evidence" value="ECO:0007669"/>
    <property type="project" value="InterPro"/>
</dbReference>
<evidence type="ECO:0000256" key="1">
    <source>
        <dbReference type="ARBA" id="ARBA00004651"/>
    </source>
</evidence>